<evidence type="ECO:0000313" key="3">
    <source>
        <dbReference type="Proteomes" id="UP000037558"/>
    </source>
</evidence>
<accession>A0A0M0L4Z2</accession>
<dbReference type="Proteomes" id="UP000037558">
    <property type="component" value="Unassembled WGS sequence"/>
</dbReference>
<sequence>MKFDEIEAKVHSKEDLLQFIKLLKVNYLENEQEWENTSIDTFLDGMEAWTNDTDLLTEEATWSTFAKILYAGSRYE</sequence>
<dbReference type="PATRIC" id="fig|284581.3.peg.1973"/>
<dbReference type="Pfam" id="PF24693">
    <property type="entry name" value="DUF7660"/>
    <property type="match status" value="1"/>
</dbReference>
<feature type="domain" description="DUF7660" evidence="1">
    <location>
        <begin position="12"/>
        <end position="76"/>
    </location>
</feature>
<organism evidence="2 3">
    <name type="scientific">Priestia koreensis</name>
    <dbReference type="NCBI Taxonomy" id="284581"/>
    <lineage>
        <taxon>Bacteria</taxon>
        <taxon>Bacillati</taxon>
        <taxon>Bacillota</taxon>
        <taxon>Bacilli</taxon>
        <taxon>Bacillales</taxon>
        <taxon>Bacillaceae</taxon>
        <taxon>Priestia</taxon>
    </lineage>
</organism>
<protein>
    <recommendedName>
        <fullName evidence="1">DUF7660 domain-containing protein</fullName>
    </recommendedName>
</protein>
<dbReference type="STRING" id="284581.AMD01_09520"/>
<evidence type="ECO:0000259" key="1">
    <source>
        <dbReference type="Pfam" id="PF24693"/>
    </source>
</evidence>
<dbReference type="AlphaFoldDB" id="A0A0M0L4Z2"/>
<gene>
    <name evidence="2" type="ORF">AMD01_09520</name>
</gene>
<reference evidence="3" key="1">
    <citation type="submission" date="2015-08" db="EMBL/GenBank/DDBJ databases">
        <title>Fjat-14210 dsm16467.</title>
        <authorList>
            <person name="Liu B."/>
            <person name="Wang J."/>
            <person name="Zhu Y."/>
            <person name="Liu G."/>
            <person name="Chen Q."/>
            <person name="Chen Z."/>
            <person name="Lan J."/>
            <person name="Che J."/>
            <person name="Ge C."/>
            <person name="Shi H."/>
            <person name="Pan Z."/>
            <person name="Liu X."/>
        </authorList>
    </citation>
    <scope>NUCLEOTIDE SEQUENCE [LARGE SCALE GENOMIC DNA]</scope>
    <source>
        <strain evidence="3">DSM 16467</strain>
    </source>
</reference>
<dbReference type="RefSeq" id="WP_053401169.1">
    <property type="nucleotide sequence ID" value="NZ_JBBCZF010000004.1"/>
</dbReference>
<keyword evidence="3" id="KW-1185">Reference proteome</keyword>
<comment type="caution">
    <text evidence="2">The sequence shown here is derived from an EMBL/GenBank/DDBJ whole genome shotgun (WGS) entry which is preliminary data.</text>
</comment>
<dbReference type="EMBL" id="LILC01000013">
    <property type="protein sequence ID" value="KOO46104.1"/>
    <property type="molecule type" value="Genomic_DNA"/>
</dbReference>
<dbReference type="InterPro" id="IPR056077">
    <property type="entry name" value="DUF7660"/>
</dbReference>
<evidence type="ECO:0000313" key="2">
    <source>
        <dbReference type="EMBL" id="KOO46104.1"/>
    </source>
</evidence>
<dbReference type="OrthoDB" id="1373771at2"/>
<name>A0A0M0L4Z2_9BACI</name>
<proteinExistence type="predicted"/>